<feature type="domain" description="PNPLA" evidence="6">
    <location>
        <begin position="1"/>
        <end position="145"/>
    </location>
</feature>
<dbReference type="PANTHER" id="PTHR24185">
    <property type="entry name" value="CALCIUM-INDEPENDENT PHOSPHOLIPASE A2-GAMMA"/>
    <property type="match status" value="1"/>
</dbReference>
<dbReference type="GO" id="GO:0019369">
    <property type="term" value="P:arachidonate metabolic process"/>
    <property type="evidence" value="ECO:0007669"/>
    <property type="project" value="TreeGrafter"/>
</dbReference>
<dbReference type="STRING" id="454286.A0A0J8QUJ7"/>
<evidence type="ECO:0000256" key="5">
    <source>
        <dbReference type="SAM" id="MobiDB-lite"/>
    </source>
</evidence>
<evidence type="ECO:0000313" key="8">
    <source>
        <dbReference type="Proteomes" id="UP000054559"/>
    </source>
</evidence>
<organism evidence="7 8">
    <name type="scientific">Coccidioides immitis RMSCC 3703</name>
    <dbReference type="NCBI Taxonomy" id="454286"/>
    <lineage>
        <taxon>Eukaryota</taxon>
        <taxon>Fungi</taxon>
        <taxon>Dikarya</taxon>
        <taxon>Ascomycota</taxon>
        <taxon>Pezizomycotina</taxon>
        <taxon>Eurotiomycetes</taxon>
        <taxon>Eurotiomycetidae</taxon>
        <taxon>Onygenales</taxon>
        <taxon>Onygenaceae</taxon>
        <taxon>Coccidioides</taxon>
    </lineage>
</organism>
<dbReference type="GO" id="GO:0016042">
    <property type="term" value="P:lipid catabolic process"/>
    <property type="evidence" value="ECO:0007669"/>
    <property type="project" value="UniProtKB-KW"/>
</dbReference>
<reference evidence="8" key="1">
    <citation type="journal article" date="2010" name="Genome Res.">
        <title>Population genomic sequencing of Coccidioides fungi reveals recent hybridization and transposon control.</title>
        <authorList>
            <person name="Neafsey D.E."/>
            <person name="Barker B.M."/>
            <person name="Sharpton T.J."/>
            <person name="Stajich J.E."/>
            <person name="Park D.J."/>
            <person name="Whiston E."/>
            <person name="Hung C.-Y."/>
            <person name="McMahan C."/>
            <person name="White J."/>
            <person name="Sykes S."/>
            <person name="Heiman D."/>
            <person name="Young S."/>
            <person name="Zeng Q."/>
            <person name="Abouelleil A."/>
            <person name="Aftuck L."/>
            <person name="Bessette D."/>
            <person name="Brown A."/>
            <person name="FitzGerald M."/>
            <person name="Lui A."/>
            <person name="Macdonald J.P."/>
            <person name="Priest M."/>
            <person name="Orbach M.J."/>
            <person name="Galgiani J.N."/>
            <person name="Kirkland T.N."/>
            <person name="Cole G.T."/>
            <person name="Birren B.W."/>
            <person name="Henn M.R."/>
            <person name="Taylor J.W."/>
            <person name="Rounsley S.D."/>
        </authorList>
    </citation>
    <scope>NUCLEOTIDE SEQUENCE [LARGE SCALE GENOMIC DNA]</scope>
    <source>
        <strain evidence="8">RMSCC 3703</strain>
    </source>
</reference>
<evidence type="ECO:0000256" key="4">
    <source>
        <dbReference type="PROSITE-ProRule" id="PRU01161"/>
    </source>
</evidence>
<keyword evidence="3" id="KW-0443">Lipid metabolism</keyword>
<dbReference type="Gene3D" id="3.40.1090.10">
    <property type="entry name" value="Cytosolic phospholipase A2 catalytic domain"/>
    <property type="match status" value="1"/>
</dbReference>
<dbReference type="InterPro" id="IPR016035">
    <property type="entry name" value="Acyl_Trfase/lysoPLipase"/>
</dbReference>
<protein>
    <recommendedName>
        <fullName evidence="6">PNPLA domain-containing protein</fullName>
    </recommendedName>
</protein>
<proteinExistence type="predicted"/>
<evidence type="ECO:0000313" key="7">
    <source>
        <dbReference type="EMBL" id="KMU75740.1"/>
    </source>
</evidence>
<dbReference type="SUPFAM" id="SSF52151">
    <property type="entry name" value="FabD/lysophospholipase-like"/>
    <property type="match status" value="1"/>
</dbReference>
<name>A0A0J8QUJ7_COCIT</name>
<dbReference type="GO" id="GO:0046486">
    <property type="term" value="P:glycerolipid metabolic process"/>
    <property type="evidence" value="ECO:0007669"/>
    <property type="project" value="UniProtKB-ARBA"/>
</dbReference>
<comment type="caution">
    <text evidence="4">Lacks conserved residue(s) required for the propagation of feature annotation.</text>
</comment>
<dbReference type="GO" id="GO:0047499">
    <property type="term" value="F:calcium-independent phospholipase A2 activity"/>
    <property type="evidence" value="ECO:0007669"/>
    <property type="project" value="TreeGrafter"/>
</dbReference>
<sequence>MRTPAPLEQDIPEEAAQSDDKGKIQARFDSDELEQAVKEVVKAQGVPEDALLKNGSEMACKVTLRQAGDSYRCVCATSAETSETVCLTSYKHPRGHNDLLNSVKWEACRATSAASSFFSPIAIGPYKEGFVDGATGANNPVVEVGWRMSGLKSR</sequence>
<dbReference type="PANTHER" id="PTHR24185:SF1">
    <property type="entry name" value="CALCIUM-INDEPENDENT PHOSPHOLIPASE A2-GAMMA"/>
    <property type="match status" value="1"/>
</dbReference>
<gene>
    <name evidence="7" type="ORF">CISG_04914</name>
</gene>
<evidence type="ECO:0000259" key="6">
    <source>
        <dbReference type="PROSITE" id="PS51635"/>
    </source>
</evidence>
<feature type="short sequence motif" description="DGA/G" evidence="4">
    <location>
        <begin position="132"/>
        <end position="134"/>
    </location>
</feature>
<dbReference type="InterPro" id="IPR002641">
    <property type="entry name" value="PNPLA_dom"/>
</dbReference>
<dbReference type="PROSITE" id="PS51635">
    <property type="entry name" value="PNPLA"/>
    <property type="match status" value="1"/>
</dbReference>
<evidence type="ECO:0000256" key="3">
    <source>
        <dbReference type="ARBA" id="ARBA00023098"/>
    </source>
</evidence>
<dbReference type="AlphaFoldDB" id="A0A0J8QUJ7"/>
<evidence type="ECO:0000256" key="1">
    <source>
        <dbReference type="ARBA" id="ARBA00022801"/>
    </source>
</evidence>
<keyword evidence="1" id="KW-0378">Hydrolase</keyword>
<evidence type="ECO:0000256" key="2">
    <source>
        <dbReference type="ARBA" id="ARBA00022963"/>
    </source>
</evidence>
<dbReference type="Proteomes" id="UP000054559">
    <property type="component" value="Unassembled WGS sequence"/>
</dbReference>
<dbReference type="EMBL" id="DS268142">
    <property type="protein sequence ID" value="KMU75740.1"/>
    <property type="molecule type" value="Genomic_DNA"/>
</dbReference>
<keyword evidence="2" id="KW-0442">Lipid degradation</keyword>
<dbReference type="GO" id="GO:0016020">
    <property type="term" value="C:membrane"/>
    <property type="evidence" value="ECO:0007669"/>
    <property type="project" value="TreeGrafter"/>
</dbReference>
<feature type="region of interest" description="Disordered" evidence="5">
    <location>
        <begin position="1"/>
        <end position="23"/>
    </location>
</feature>
<accession>A0A0J8QUJ7</accession>